<feature type="region of interest" description="Disordered" evidence="1">
    <location>
        <begin position="1"/>
        <end position="28"/>
    </location>
</feature>
<name>A0A2P2NTX4_RHIMU</name>
<reference evidence="2" key="1">
    <citation type="submission" date="2018-02" db="EMBL/GenBank/DDBJ databases">
        <title>Rhizophora mucronata_Transcriptome.</title>
        <authorList>
            <person name="Meera S.P."/>
            <person name="Sreeshan A."/>
            <person name="Augustine A."/>
        </authorList>
    </citation>
    <scope>NUCLEOTIDE SEQUENCE</scope>
    <source>
        <tissue evidence="2">Leaf</tissue>
    </source>
</reference>
<evidence type="ECO:0000256" key="1">
    <source>
        <dbReference type="SAM" id="MobiDB-lite"/>
    </source>
</evidence>
<feature type="compositionally biased region" description="Polar residues" evidence="1">
    <location>
        <begin position="17"/>
        <end position="28"/>
    </location>
</feature>
<proteinExistence type="predicted"/>
<accession>A0A2P2NTX4</accession>
<evidence type="ECO:0000313" key="2">
    <source>
        <dbReference type="EMBL" id="MBX45894.1"/>
    </source>
</evidence>
<dbReference type="EMBL" id="GGEC01065410">
    <property type="protein sequence ID" value="MBX45894.1"/>
    <property type="molecule type" value="Transcribed_RNA"/>
</dbReference>
<organism evidence="2">
    <name type="scientific">Rhizophora mucronata</name>
    <name type="common">Asiatic mangrove</name>
    <dbReference type="NCBI Taxonomy" id="61149"/>
    <lineage>
        <taxon>Eukaryota</taxon>
        <taxon>Viridiplantae</taxon>
        <taxon>Streptophyta</taxon>
        <taxon>Embryophyta</taxon>
        <taxon>Tracheophyta</taxon>
        <taxon>Spermatophyta</taxon>
        <taxon>Magnoliopsida</taxon>
        <taxon>eudicotyledons</taxon>
        <taxon>Gunneridae</taxon>
        <taxon>Pentapetalae</taxon>
        <taxon>rosids</taxon>
        <taxon>fabids</taxon>
        <taxon>Malpighiales</taxon>
        <taxon>Rhizophoraceae</taxon>
        <taxon>Rhizophora</taxon>
    </lineage>
</organism>
<sequence>MFCDPRTFSGGKRSEEMNMQNAMTMLTA</sequence>
<protein>
    <submittedName>
        <fullName evidence="2">Uncharacterized protein</fullName>
    </submittedName>
</protein>
<dbReference type="AlphaFoldDB" id="A0A2P2NTX4"/>